<dbReference type="SUPFAM" id="SSF52540">
    <property type="entry name" value="P-loop containing nucleoside triphosphate hydrolases"/>
    <property type="match status" value="1"/>
</dbReference>
<proteinExistence type="inferred from homology"/>
<protein>
    <submittedName>
        <fullName evidence="4">ATP-dependent zinc metalloprotease FtsH 2</fullName>
        <ecNumber evidence="4">3.4.24.-</ecNumber>
    </submittedName>
</protein>
<sequence length="454" mass="49744">MTNWRIRDFHSADLDGILHLWESLKATNVEPVYALSEVLASCEKDHAVVAVQGDQVVGAAVGRAAHDQGWIVFLATLPEFRGRGIGTSLLAAVEHRMAPHGLNKLSALMPESETRVEAFLGRGFALKKNLRYFERTIPVQRQELGALGQLGGRVLARDLWENVAGMRKEKELLERRLVLPLAEADLADEFGVVPPRAVVLFGPPGTGKTTFAKAIASRLEWPFVEVFPSRLAADPQGLAGALRETFLEIAELEHAVVFIDEVEEIASQRSGEPPSPLQGVTNELLKIIPTFREQPGRLLVCATNFIRALDTAFLRHGRFDYVIPIGLPDRQARGAMWQRFIPEAVVDSVDVQLLVERTEGFSPADIEYAARSASQRALEKAVYDDGGSDFEGTDRSGGTGTAHHTGARTSRTGATTRRGPVTQDYLDAISETRTTVSAEVHEDFLVDIDALGRV</sequence>
<dbReference type="GO" id="GO:0006508">
    <property type="term" value="P:proteolysis"/>
    <property type="evidence" value="ECO:0007669"/>
    <property type="project" value="UniProtKB-KW"/>
</dbReference>
<dbReference type="Pfam" id="PF17862">
    <property type="entry name" value="AAA_lid_3"/>
    <property type="match status" value="1"/>
</dbReference>
<evidence type="ECO:0000313" key="4">
    <source>
        <dbReference type="EMBL" id="VDC21442.1"/>
    </source>
</evidence>
<dbReference type="CDD" id="cd04301">
    <property type="entry name" value="NAT_SF"/>
    <property type="match status" value="1"/>
</dbReference>
<dbReference type="EC" id="3.4.24.-" evidence="4"/>
<dbReference type="GO" id="GO:0016887">
    <property type="term" value="F:ATP hydrolysis activity"/>
    <property type="evidence" value="ECO:0007669"/>
    <property type="project" value="InterPro"/>
</dbReference>
<dbReference type="PROSITE" id="PS00674">
    <property type="entry name" value="AAA"/>
    <property type="match status" value="1"/>
</dbReference>
<evidence type="ECO:0000256" key="1">
    <source>
        <dbReference type="RuleBase" id="RU003651"/>
    </source>
</evidence>
<dbReference type="AlphaFoldDB" id="A0A3P5WKS6"/>
<keyword evidence="4" id="KW-0482">Metalloprotease</keyword>
<keyword evidence="4" id="KW-0645">Protease</keyword>
<evidence type="ECO:0000313" key="5">
    <source>
        <dbReference type="Proteomes" id="UP000280861"/>
    </source>
</evidence>
<dbReference type="SUPFAM" id="SSF55729">
    <property type="entry name" value="Acyl-CoA N-acyltransferases (Nat)"/>
    <property type="match status" value="1"/>
</dbReference>
<dbReference type="PANTHER" id="PTHR23074">
    <property type="entry name" value="AAA DOMAIN-CONTAINING"/>
    <property type="match status" value="1"/>
</dbReference>
<dbReference type="InterPro" id="IPR041569">
    <property type="entry name" value="AAA_lid_3"/>
</dbReference>
<feature type="region of interest" description="Disordered" evidence="2">
    <location>
        <begin position="388"/>
        <end position="420"/>
    </location>
</feature>
<dbReference type="EMBL" id="UXAU01000013">
    <property type="protein sequence ID" value="VDC21442.1"/>
    <property type="molecule type" value="Genomic_DNA"/>
</dbReference>
<dbReference type="InterPro" id="IPR027417">
    <property type="entry name" value="P-loop_NTPase"/>
</dbReference>
<dbReference type="Proteomes" id="UP000280861">
    <property type="component" value="Unassembled WGS sequence"/>
</dbReference>
<dbReference type="InterPro" id="IPR000182">
    <property type="entry name" value="GNAT_dom"/>
</dbReference>
<dbReference type="InterPro" id="IPR003959">
    <property type="entry name" value="ATPase_AAA_core"/>
</dbReference>
<dbReference type="GO" id="GO:0008237">
    <property type="term" value="F:metallopeptidase activity"/>
    <property type="evidence" value="ECO:0007669"/>
    <property type="project" value="UniProtKB-KW"/>
</dbReference>
<dbReference type="CDD" id="cd19481">
    <property type="entry name" value="RecA-like_protease"/>
    <property type="match status" value="1"/>
</dbReference>
<dbReference type="GO" id="GO:0005524">
    <property type="term" value="F:ATP binding"/>
    <property type="evidence" value="ECO:0007669"/>
    <property type="project" value="UniProtKB-KW"/>
</dbReference>
<accession>A0A3P5WKS6</accession>
<feature type="domain" description="N-acetyltransferase" evidence="3">
    <location>
        <begin position="4"/>
        <end position="138"/>
    </location>
</feature>
<dbReference type="PANTHER" id="PTHR23074:SF83">
    <property type="entry name" value="VACUOLAR PROTEIN SORTING-ASSOCIATED PROTEIN 4A"/>
    <property type="match status" value="1"/>
</dbReference>
<dbReference type="Pfam" id="PF00004">
    <property type="entry name" value="AAA"/>
    <property type="match status" value="1"/>
</dbReference>
<gene>
    <name evidence="4" type="primary">ftsH2</name>
    <name evidence="4" type="ORF">PSET11_00804</name>
</gene>
<feature type="compositionally biased region" description="Low complexity" evidence="2">
    <location>
        <begin position="401"/>
        <end position="419"/>
    </location>
</feature>
<keyword evidence="5" id="KW-1185">Reference proteome</keyword>
<dbReference type="Pfam" id="PF00583">
    <property type="entry name" value="Acetyltransf_1"/>
    <property type="match status" value="1"/>
</dbReference>
<keyword evidence="4" id="KW-0378">Hydrolase</keyword>
<dbReference type="Gene3D" id="3.40.630.30">
    <property type="match status" value="1"/>
</dbReference>
<dbReference type="OrthoDB" id="9809379at2"/>
<evidence type="ECO:0000259" key="3">
    <source>
        <dbReference type="PROSITE" id="PS51186"/>
    </source>
</evidence>
<dbReference type="SMART" id="SM00382">
    <property type="entry name" value="AAA"/>
    <property type="match status" value="1"/>
</dbReference>
<dbReference type="InterPro" id="IPR003593">
    <property type="entry name" value="AAA+_ATPase"/>
</dbReference>
<reference evidence="4 5" key="1">
    <citation type="submission" date="2018-11" db="EMBL/GenBank/DDBJ databases">
        <authorList>
            <person name="Criscuolo A."/>
        </authorList>
    </citation>
    <scope>NUCLEOTIDE SEQUENCE [LARGE SCALE GENOMIC DNA]</scope>
    <source>
        <strain evidence="4">AT11b</strain>
    </source>
</reference>
<dbReference type="GO" id="GO:0016747">
    <property type="term" value="F:acyltransferase activity, transferring groups other than amino-acyl groups"/>
    <property type="evidence" value="ECO:0007669"/>
    <property type="project" value="InterPro"/>
</dbReference>
<dbReference type="InterPro" id="IPR003960">
    <property type="entry name" value="ATPase_AAA_CS"/>
</dbReference>
<keyword evidence="1" id="KW-0547">Nucleotide-binding</keyword>
<name>A0A3P5WKS6_9MICC</name>
<dbReference type="PROSITE" id="PS51186">
    <property type="entry name" value="GNAT"/>
    <property type="match status" value="1"/>
</dbReference>
<comment type="similarity">
    <text evidence="1">Belongs to the AAA ATPase family.</text>
</comment>
<dbReference type="RefSeq" id="WP_124090806.1">
    <property type="nucleotide sequence ID" value="NZ_CBCRYA010000008.1"/>
</dbReference>
<dbReference type="Gene3D" id="1.10.8.60">
    <property type="match status" value="1"/>
</dbReference>
<evidence type="ECO:0000256" key="2">
    <source>
        <dbReference type="SAM" id="MobiDB-lite"/>
    </source>
</evidence>
<organism evidence="4 5">
    <name type="scientific">Arthrobacter ulcerisalmonis</name>
    <dbReference type="NCBI Taxonomy" id="2483813"/>
    <lineage>
        <taxon>Bacteria</taxon>
        <taxon>Bacillati</taxon>
        <taxon>Actinomycetota</taxon>
        <taxon>Actinomycetes</taxon>
        <taxon>Micrococcales</taxon>
        <taxon>Micrococcaceae</taxon>
        <taxon>Arthrobacter</taxon>
    </lineage>
</organism>
<dbReference type="InterPro" id="IPR016181">
    <property type="entry name" value="Acyl_CoA_acyltransferase"/>
</dbReference>
<keyword evidence="1" id="KW-0067">ATP-binding</keyword>
<dbReference type="InterPro" id="IPR050304">
    <property type="entry name" value="MT-severing_AAA_ATPase"/>
</dbReference>
<dbReference type="Gene3D" id="3.40.50.300">
    <property type="entry name" value="P-loop containing nucleotide triphosphate hydrolases"/>
    <property type="match status" value="1"/>
</dbReference>